<sequence>MIISLKFTVKEKKMLAFLLNSTQLKQINHTYYLKKLPLERQLLLQSYKFEADYLASLAGDMLLEYGINKLYGITEIPLISLGEHGKPFFENSNIHFNISHSGKYTLCAIGNTPVGIDIQEINFFDEQQIMSIVNHFFSSSEKKLINESNCPVDLFFTLWCLKESYVKYTGTGLTVPLDSFSFSPKKDSPFVEFYSNGQNYSSPYFYTSSIDDNYKLAICSEDKSLSIKKLDIFDIL</sequence>
<dbReference type="GO" id="GO:0000287">
    <property type="term" value="F:magnesium ion binding"/>
    <property type="evidence" value="ECO:0007669"/>
    <property type="project" value="InterPro"/>
</dbReference>
<protein>
    <submittedName>
        <fullName evidence="5">Uncharacterized protein</fullName>
    </submittedName>
</protein>
<keyword evidence="2" id="KW-0808">Transferase</keyword>
<comment type="caution">
    <text evidence="5">The sequence shown here is derived from an EMBL/GenBank/DDBJ whole genome shotgun (WGS) entry which is preliminary data.</text>
</comment>
<evidence type="ECO:0000256" key="1">
    <source>
        <dbReference type="ARBA" id="ARBA00010990"/>
    </source>
</evidence>
<organism evidence="5 6">
    <name type="scientific">Eubacterium ventriosum</name>
    <dbReference type="NCBI Taxonomy" id="39496"/>
    <lineage>
        <taxon>Bacteria</taxon>
        <taxon>Bacillati</taxon>
        <taxon>Bacillota</taxon>
        <taxon>Clostridia</taxon>
        <taxon>Eubacteriales</taxon>
        <taxon>Eubacteriaceae</taxon>
        <taxon>Eubacterium</taxon>
    </lineage>
</organism>
<dbReference type="SUPFAM" id="SSF56214">
    <property type="entry name" value="4'-phosphopantetheinyl transferase"/>
    <property type="match status" value="2"/>
</dbReference>
<evidence type="ECO:0000256" key="2">
    <source>
        <dbReference type="ARBA" id="ARBA00022679"/>
    </source>
</evidence>
<dbReference type="GO" id="GO:0005829">
    <property type="term" value="C:cytosol"/>
    <property type="evidence" value="ECO:0007669"/>
    <property type="project" value="TreeGrafter"/>
</dbReference>
<dbReference type="InterPro" id="IPR055066">
    <property type="entry name" value="AASDHPPT_N"/>
</dbReference>
<dbReference type="InterPro" id="IPR050559">
    <property type="entry name" value="P-Pant_transferase_sf"/>
</dbReference>
<evidence type="ECO:0000313" key="6">
    <source>
        <dbReference type="Proteomes" id="UP000283314"/>
    </source>
</evidence>
<dbReference type="Pfam" id="PF01648">
    <property type="entry name" value="ACPS"/>
    <property type="match status" value="1"/>
</dbReference>
<dbReference type="InterPro" id="IPR037143">
    <property type="entry name" value="4-PPantetheinyl_Trfase_dom_sf"/>
</dbReference>
<dbReference type="GO" id="GO:0008897">
    <property type="term" value="F:holo-[acyl-carrier-protein] synthase activity"/>
    <property type="evidence" value="ECO:0007669"/>
    <property type="project" value="InterPro"/>
</dbReference>
<evidence type="ECO:0000313" key="5">
    <source>
        <dbReference type="EMBL" id="RHL47894.1"/>
    </source>
</evidence>
<dbReference type="AlphaFoldDB" id="A0A415LHW1"/>
<evidence type="ECO:0000259" key="3">
    <source>
        <dbReference type="Pfam" id="PF01648"/>
    </source>
</evidence>
<dbReference type="InterPro" id="IPR008278">
    <property type="entry name" value="4-PPantetheinyl_Trfase_dom"/>
</dbReference>
<comment type="similarity">
    <text evidence="1">Belongs to the P-Pant transferase superfamily. Gsp/Sfp/HetI/AcpT family.</text>
</comment>
<evidence type="ECO:0000259" key="4">
    <source>
        <dbReference type="Pfam" id="PF22624"/>
    </source>
</evidence>
<dbReference type="PANTHER" id="PTHR12215:SF10">
    <property type="entry name" value="L-AMINOADIPATE-SEMIALDEHYDE DEHYDROGENASE-PHOSPHOPANTETHEINYL TRANSFERASE"/>
    <property type="match status" value="1"/>
</dbReference>
<dbReference type="PANTHER" id="PTHR12215">
    <property type="entry name" value="PHOSPHOPANTETHEINE TRANSFERASE"/>
    <property type="match status" value="1"/>
</dbReference>
<feature type="domain" description="4'-phosphopantetheinyl transferase N-terminal" evidence="4">
    <location>
        <begin position="31"/>
        <end position="108"/>
    </location>
</feature>
<reference evidence="5 6" key="1">
    <citation type="submission" date="2018-08" db="EMBL/GenBank/DDBJ databases">
        <title>A genome reference for cultivated species of the human gut microbiota.</title>
        <authorList>
            <person name="Zou Y."/>
            <person name="Xue W."/>
            <person name="Luo G."/>
        </authorList>
    </citation>
    <scope>NUCLEOTIDE SEQUENCE [LARGE SCALE GENOMIC DNA]</scope>
    <source>
        <strain evidence="5 6">AF37-4</strain>
    </source>
</reference>
<dbReference type="Gene3D" id="3.90.470.20">
    <property type="entry name" value="4'-phosphopantetheinyl transferase domain"/>
    <property type="match status" value="2"/>
</dbReference>
<dbReference type="EMBL" id="QROT01000001">
    <property type="protein sequence ID" value="RHL47894.1"/>
    <property type="molecule type" value="Genomic_DNA"/>
</dbReference>
<accession>A0A415LHW1</accession>
<feature type="domain" description="4'-phosphopantetheinyl transferase" evidence="3">
    <location>
        <begin position="113"/>
        <end position="219"/>
    </location>
</feature>
<proteinExistence type="inferred from homology"/>
<gene>
    <name evidence="5" type="ORF">DW018_00200</name>
</gene>
<dbReference type="Proteomes" id="UP000283314">
    <property type="component" value="Unassembled WGS sequence"/>
</dbReference>
<name>A0A415LHW1_9FIRM</name>
<dbReference type="GO" id="GO:0019878">
    <property type="term" value="P:lysine biosynthetic process via aminoadipic acid"/>
    <property type="evidence" value="ECO:0007669"/>
    <property type="project" value="TreeGrafter"/>
</dbReference>
<dbReference type="Pfam" id="PF22624">
    <property type="entry name" value="AASDHPPT_N"/>
    <property type="match status" value="1"/>
</dbReference>